<evidence type="ECO:0000256" key="7">
    <source>
        <dbReference type="ARBA" id="ARBA00022723"/>
    </source>
</evidence>
<keyword evidence="10" id="KW-0862">Zinc</keyword>
<dbReference type="AlphaFoldDB" id="A0A8B8M7R1"/>
<sequence length="172" mass="19456">MVDPEHFNIYPILFFTVFSLGDGKAQTAQPLPSPTLWDYSSIIVVVVAFILAFLLVAVFSIFLHRCLQSHLTERTCTCSHGNIPPEILSTFPIFSHSSLNHLRRELEETLQCAICLNDFTFHDTLRLLPHCNHVFHPPCIDAWLSSHATCPVCRANLLRPRTMLLSSDRRGG</sequence>
<dbReference type="GO" id="GO:0061630">
    <property type="term" value="F:ubiquitin protein ligase activity"/>
    <property type="evidence" value="ECO:0007669"/>
    <property type="project" value="UniProtKB-EC"/>
</dbReference>
<evidence type="ECO:0000256" key="1">
    <source>
        <dbReference type="ARBA" id="ARBA00000900"/>
    </source>
</evidence>
<comment type="catalytic activity">
    <reaction evidence="1">
        <text>S-ubiquitinyl-[E2 ubiquitin-conjugating enzyme]-L-cysteine + [acceptor protein]-L-lysine = [E2 ubiquitin-conjugating enzyme]-L-cysteine + N(6)-ubiquitinyl-[acceptor protein]-L-lysine.</text>
        <dbReference type="EC" id="2.3.2.27"/>
    </reaction>
</comment>
<keyword evidence="6 15" id="KW-0812">Transmembrane</keyword>
<dbReference type="InterPro" id="IPR013083">
    <property type="entry name" value="Znf_RING/FYVE/PHD"/>
</dbReference>
<dbReference type="PANTHER" id="PTHR14155">
    <property type="entry name" value="RING FINGER DOMAIN-CONTAINING"/>
    <property type="match status" value="1"/>
</dbReference>
<dbReference type="KEGG" id="aprc:113871817"/>
<dbReference type="GO" id="GO:0016020">
    <property type="term" value="C:membrane"/>
    <property type="evidence" value="ECO:0007669"/>
    <property type="project" value="UniProtKB-SubCell"/>
</dbReference>
<evidence type="ECO:0000313" key="18">
    <source>
        <dbReference type="RefSeq" id="XP_027364716.1"/>
    </source>
</evidence>
<gene>
    <name evidence="18" type="primary">LOC113871817</name>
</gene>
<dbReference type="OrthoDB" id="8062037at2759"/>
<reference evidence="17" key="1">
    <citation type="journal article" date="2019" name="Toxins">
        <title>Detection of Abrin-Like and Prepropulchellin-Like Toxin Genes and Transcripts Using Whole Genome Sequencing and Full-Length Transcript Sequencing of Abrus precatorius.</title>
        <authorList>
            <person name="Hovde B.T."/>
            <person name="Daligault H.E."/>
            <person name="Hanschen E.R."/>
            <person name="Kunde Y.A."/>
            <person name="Johnson M.B."/>
            <person name="Starkenburg S.R."/>
            <person name="Johnson S.L."/>
        </authorList>
    </citation>
    <scope>NUCLEOTIDE SEQUENCE [LARGE SCALE GENOMIC DNA]</scope>
</reference>
<evidence type="ECO:0000313" key="17">
    <source>
        <dbReference type="Proteomes" id="UP000694853"/>
    </source>
</evidence>
<comment type="pathway">
    <text evidence="3">Protein modification; protein ubiquitination.</text>
</comment>
<evidence type="ECO:0000256" key="14">
    <source>
        <dbReference type="PROSITE-ProRule" id="PRU00175"/>
    </source>
</evidence>
<proteinExistence type="inferred from homology"/>
<evidence type="ECO:0000256" key="15">
    <source>
        <dbReference type="SAM" id="Phobius"/>
    </source>
</evidence>
<evidence type="ECO:0000256" key="9">
    <source>
        <dbReference type="ARBA" id="ARBA00022786"/>
    </source>
</evidence>
<dbReference type="FunFam" id="3.30.40.10:FF:000187">
    <property type="entry name" value="E3 ubiquitin-protein ligase ATL6"/>
    <property type="match status" value="1"/>
</dbReference>
<dbReference type="Proteomes" id="UP000694853">
    <property type="component" value="Unplaced"/>
</dbReference>
<comment type="similarity">
    <text evidence="13">Belongs to the RING-type zinc finger family. ATL subfamily.</text>
</comment>
<evidence type="ECO:0000256" key="8">
    <source>
        <dbReference type="ARBA" id="ARBA00022771"/>
    </source>
</evidence>
<organism evidence="17 18">
    <name type="scientific">Abrus precatorius</name>
    <name type="common">Indian licorice</name>
    <name type="synonym">Glycine abrus</name>
    <dbReference type="NCBI Taxonomy" id="3816"/>
    <lineage>
        <taxon>Eukaryota</taxon>
        <taxon>Viridiplantae</taxon>
        <taxon>Streptophyta</taxon>
        <taxon>Embryophyta</taxon>
        <taxon>Tracheophyta</taxon>
        <taxon>Spermatophyta</taxon>
        <taxon>Magnoliopsida</taxon>
        <taxon>eudicotyledons</taxon>
        <taxon>Gunneridae</taxon>
        <taxon>Pentapetalae</taxon>
        <taxon>rosids</taxon>
        <taxon>fabids</taxon>
        <taxon>Fabales</taxon>
        <taxon>Fabaceae</taxon>
        <taxon>Papilionoideae</taxon>
        <taxon>50 kb inversion clade</taxon>
        <taxon>NPAAA clade</taxon>
        <taxon>indigoferoid/millettioid clade</taxon>
        <taxon>Abreae</taxon>
        <taxon>Abrus</taxon>
    </lineage>
</organism>
<dbReference type="InterPro" id="IPR053238">
    <property type="entry name" value="RING-H2_zinc_finger"/>
</dbReference>
<feature type="domain" description="RING-type" evidence="16">
    <location>
        <begin position="112"/>
        <end position="154"/>
    </location>
</feature>
<dbReference type="Pfam" id="PF13639">
    <property type="entry name" value="zf-RING_2"/>
    <property type="match status" value="1"/>
</dbReference>
<feature type="transmembrane region" description="Helical" evidence="15">
    <location>
        <begin position="39"/>
        <end position="63"/>
    </location>
</feature>
<comment type="subcellular location">
    <subcellularLocation>
        <location evidence="2">Membrane</location>
        <topology evidence="2">Single-pass membrane protein</topology>
    </subcellularLocation>
</comment>
<evidence type="ECO:0000256" key="2">
    <source>
        <dbReference type="ARBA" id="ARBA00004167"/>
    </source>
</evidence>
<dbReference type="GO" id="GO:0008270">
    <property type="term" value="F:zinc ion binding"/>
    <property type="evidence" value="ECO:0007669"/>
    <property type="project" value="UniProtKB-KW"/>
</dbReference>
<keyword evidence="12 15" id="KW-0472">Membrane</keyword>
<keyword evidence="17" id="KW-1185">Reference proteome</keyword>
<evidence type="ECO:0000256" key="11">
    <source>
        <dbReference type="ARBA" id="ARBA00022989"/>
    </source>
</evidence>
<dbReference type="SMART" id="SM00184">
    <property type="entry name" value="RING"/>
    <property type="match status" value="1"/>
</dbReference>
<reference evidence="18" key="2">
    <citation type="submission" date="2025-08" db="UniProtKB">
        <authorList>
            <consortium name="RefSeq"/>
        </authorList>
    </citation>
    <scope>IDENTIFICATION</scope>
    <source>
        <tissue evidence="18">Young leaves</tissue>
    </source>
</reference>
<evidence type="ECO:0000256" key="4">
    <source>
        <dbReference type="ARBA" id="ARBA00012483"/>
    </source>
</evidence>
<dbReference type="Gene3D" id="3.30.40.10">
    <property type="entry name" value="Zinc/RING finger domain, C3HC4 (zinc finger)"/>
    <property type="match status" value="1"/>
</dbReference>
<evidence type="ECO:0000259" key="16">
    <source>
        <dbReference type="PROSITE" id="PS50089"/>
    </source>
</evidence>
<keyword evidence="5" id="KW-0808">Transferase</keyword>
<dbReference type="SUPFAM" id="SSF57850">
    <property type="entry name" value="RING/U-box"/>
    <property type="match status" value="1"/>
</dbReference>
<keyword evidence="9" id="KW-0833">Ubl conjugation pathway</keyword>
<evidence type="ECO:0000256" key="3">
    <source>
        <dbReference type="ARBA" id="ARBA00004906"/>
    </source>
</evidence>
<evidence type="ECO:0000256" key="10">
    <source>
        <dbReference type="ARBA" id="ARBA00022833"/>
    </source>
</evidence>
<name>A0A8B8M7R1_ABRPR</name>
<keyword evidence="7" id="KW-0479">Metal-binding</keyword>
<evidence type="ECO:0000256" key="5">
    <source>
        <dbReference type="ARBA" id="ARBA00022679"/>
    </source>
</evidence>
<dbReference type="InterPro" id="IPR001841">
    <property type="entry name" value="Znf_RING"/>
</dbReference>
<evidence type="ECO:0000256" key="12">
    <source>
        <dbReference type="ARBA" id="ARBA00023136"/>
    </source>
</evidence>
<accession>A0A8B8M7R1</accession>
<dbReference type="PANTHER" id="PTHR14155:SF611">
    <property type="entry name" value="ZINC FINGER, C3HC4 TYPE (RING FINGER) PROTEIN"/>
    <property type="match status" value="1"/>
</dbReference>
<keyword evidence="11 15" id="KW-1133">Transmembrane helix</keyword>
<dbReference type="PROSITE" id="PS50089">
    <property type="entry name" value="ZF_RING_2"/>
    <property type="match status" value="1"/>
</dbReference>
<dbReference type="GeneID" id="113871817"/>
<dbReference type="RefSeq" id="XP_027364716.1">
    <property type="nucleotide sequence ID" value="XM_027508915.1"/>
</dbReference>
<dbReference type="EC" id="2.3.2.27" evidence="4"/>
<evidence type="ECO:0000256" key="6">
    <source>
        <dbReference type="ARBA" id="ARBA00022692"/>
    </source>
</evidence>
<protein>
    <recommendedName>
        <fullName evidence="4">RING-type E3 ubiquitin transferase</fullName>
        <ecNumber evidence="4">2.3.2.27</ecNumber>
    </recommendedName>
</protein>
<evidence type="ECO:0000256" key="13">
    <source>
        <dbReference type="ARBA" id="ARBA00024209"/>
    </source>
</evidence>
<keyword evidence="8 14" id="KW-0863">Zinc-finger</keyword>